<dbReference type="RefSeq" id="WP_212990944.1">
    <property type="nucleotide sequence ID" value="NZ_BAABEA010000037.1"/>
</dbReference>
<proteinExistence type="predicted"/>
<dbReference type="Proteomes" id="UP000681340">
    <property type="component" value="Unassembled WGS sequence"/>
</dbReference>
<keyword evidence="2" id="KW-1185">Reference proteome</keyword>
<comment type="caution">
    <text evidence="1">The sequence shown here is derived from an EMBL/GenBank/DDBJ whole genome shotgun (WGS) entry which is preliminary data.</text>
</comment>
<evidence type="ECO:0000313" key="2">
    <source>
        <dbReference type="Proteomes" id="UP000681340"/>
    </source>
</evidence>
<name>A0A919SGV7_9ACTN</name>
<accession>A0A919SGV7</accession>
<evidence type="ECO:0008006" key="3">
    <source>
        <dbReference type="Google" id="ProtNLM"/>
    </source>
</evidence>
<gene>
    <name evidence="1" type="ORF">Aau02nite_49770</name>
</gene>
<sequence>MAHVRIEGGDLIVEIEGLNKVWALKSRITVPLTNVRGATVDPGIMGEPKGVRSPGTHMPGVIVAGTFHSGGERIFWDVRDARKAIVIQLEDEQYARLVLEVDDPHAAVDLIEHAL</sequence>
<dbReference type="AlphaFoldDB" id="A0A919SGV7"/>
<dbReference type="EMBL" id="BOQL01000040">
    <property type="protein sequence ID" value="GIM72187.1"/>
    <property type="molecule type" value="Genomic_DNA"/>
</dbReference>
<evidence type="ECO:0000313" key="1">
    <source>
        <dbReference type="EMBL" id="GIM72187.1"/>
    </source>
</evidence>
<reference evidence="1" key="1">
    <citation type="submission" date="2021-03" db="EMBL/GenBank/DDBJ databases">
        <title>Whole genome shotgun sequence of Actinoplanes auranticolor NBRC 12245.</title>
        <authorList>
            <person name="Komaki H."/>
            <person name="Tamura T."/>
        </authorList>
    </citation>
    <scope>NUCLEOTIDE SEQUENCE</scope>
    <source>
        <strain evidence="1">NBRC 12245</strain>
    </source>
</reference>
<protein>
    <recommendedName>
        <fullName evidence="3">Bacterial Pleckstrin homology domain-containing protein</fullName>
    </recommendedName>
</protein>
<organism evidence="1 2">
    <name type="scientific">Actinoplanes auranticolor</name>
    <dbReference type="NCBI Taxonomy" id="47988"/>
    <lineage>
        <taxon>Bacteria</taxon>
        <taxon>Bacillati</taxon>
        <taxon>Actinomycetota</taxon>
        <taxon>Actinomycetes</taxon>
        <taxon>Micromonosporales</taxon>
        <taxon>Micromonosporaceae</taxon>
        <taxon>Actinoplanes</taxon>
    </lineage>
</organism>